<reference evidence="2" key="1">
    <citation type="submission" date="2012-08" db="EMBL/GenBank/DDBJ databases">
        <title>Comparative genomics of metastatic and non-metastatic Leishmania guyanensis provides insights into polygenic factors involved in Leishmania RNA virus infection.</title>
        <authorList>
            <person name="Smith D."/>
            <person name="Hertz-Fowler C."/>
            <person name="Martin R."/>
            <person name="Dickens N."/>
            <person name="Fasel N."/>
            <person name="Falquet L."/>
            <person name="Beverley S."/>
            <person name="Zangger H."/>
            <person name="Calderon-Copete S."/>
            <person name="Mottram J."/>
            <person name="Xenarios I."/>
        </authorList>
    </citation>
    <scope>NUCLEOTIDE SEQUENCE</scope>
    <source>
        <strain evidence="2">MHOM/BR/75/M4147/SSU:IR2SAT-LUC</strain>
    </source>
</reference>
<gene>
    <name evidence="2" type="primary">LgM4147LRVhigh.26.01291.00550</name>
    <name evidence="1" type="synonym">LgM4147LRVhigh.26.01291.00130</name>
    <name evidence="1" type="ORF">BN36_2640480</name>
    <name evidence="2" type="ORF">BN36_2640720</name>
</gene>
<evidence type="ECO:0000313" key="2">
    <source>
        <dbReference type="EMBL" id="CCM16568.1"/>
    </source>
</evidence>
<accession>A0A1E1IZ21</accession>
<dbReference type="EMBL" id="CALQ01001088">
    <property type="protein sequence ID" value="CCM16568.1"/>
    <property type="molecule type" value="Genomic_DNA"/>
</dbReference>
<organism evidence="2">
    <name type="scientific">Leishmania guyanensis</name>
    <dbReference type="NCBI Taxonomy" id="5670"/>
    <lineage>
        <taxon>Eukaryota</taxon>
        <taxon>Discoba</taxon>
        <taxon>Euglenozoa</taxon>
        <taxon>Kinetoplastea</taxon>
        <taxon>Metakinetoplastina</taxon>
        <taxon>Trypanosomatida</taxon>
        <taxon>Trypanosomatidae</taxon>
        <taxon>Leishmaniinae</taxon>
        <taxon>Leishmania</taxon>
        <taxon>Leishmania guyanensis species complex</taxon>
    </lineage>
</organism>
<evidence type="ECO:0000313" key="1">
    <source>
        <dbReference type="EMBL" id="CCM16544.1"/>
    </source>
</evidence>
<protein>
    <submittedName>
        <fullName evidence="2">Uncharacterized protein</fullName>
    </submittedName>
</protein>
<sequence length="94" mass="10432">MKLQPVNKKNVGKNTHVQGVASSRYARAWLFGVCVYARCAYLTHTIIVLRSCVHAGRATALRTHSFFSLFFQGTLPCCGLSSSSAHTLFRFIHS</sequence>
<dbReference type="EMBL" id="CALQ01001086">
    <property type="protein sequence ID" value="CCM16544.1"/>
    <property type="molecule type" value="Genomic_DNA"/>
</dbReference>
<name>A0A1E1IZ21_LEIGU</name>
<proteinExistence type="predicted"/>
<dbReference type="AlphaFoldDB" id="A0A1E1IZ21"/>